<comment type="caution">
    <text evidence="1">The sequence shown here is derived from an EMBL/GenBank/DDBJ whole genome shotgun (WGS) entry which is preliminary data.</text>
</comment>
<dbReference type="GO" id="GO:0106300">
    <property type="term" value="P:protein-DNA covalent cross-linking repair"/>
    <property type="evidence" value="ECO:0007669"/>
    <property type="project" value="InterPro"/>
</dbReference>
<evidence type="ECO:0000313" key="2">
    <source>
        <dbReference type="Proteomes" id="UP000264541"/>
    </source>
</evidence>
<dbReference type="Proteomes" id="UP000264541">
    <property type="component" value="Unassembled WGS sequence"/>
</dbReference>
<accession>A0A372LST9</accession>
<gene>
    <name evidence="1" type="ORF">D0469_02445</name>
</gene>
<dbReference type="Gene3D" id="3.90.1680.10">
    <property type="entry name" value="SOS response associated peptidase-like"/>
    <property type="match status" value="1"/>
</dbReference>
<dbReference type="GO" id="GO:0003697">
    <property type="term" value="F:single-stranded DNA binding"/>
    <property type="evidence" value="ECO:0007669"/>
    <property type="project" value="InterPro"/>
</dbReference>
<dbReference type="AlphaFoldDB" id="A0A372LST9"/>
<name>A0A372LST9_9BACI</name>
<reference evidence="1 2" key="1">
    <citation type="submission" date="2018-08" db="EMBL/GenBank/DDBJ databases">
        <title>Bacillus chawlae sp. nov., Bacillus glennii sp. nov., and Bacillus saganii sp. nov. Isolated from the Vehicle Assembly Building at Kennedy Space Center where the Viking Spacecraft were Assembled.</title>
        <authorList>
            <person name="Seuylemezian A."/>
            <person name="Vaishampayan P."/>
        </authorList>
    </citation>
    <scope>NUCLEOTIDE SEQUENCE [LARGE SCALE GENOMIC DNA]</scope>
    <source>
        <strain evidence="1 2">V47-23a</strain>
    </source>
</reference>
<sequence>MWESRDKCEKPIISCTVLITTPNTVLDEIHDRMPVILEPRD</sequence>
<dbReference type="SUPFAM" id="SSF143081">
    <property type="entry name" value="BB1717-like"/>
    <property type="match status" value="1"/>
</dbReference>
<dbReference type="OrthoDB" id="9782620at2"/>
<dbReference type="Pfam" id="PF02586">
    <property type="entry name" value="SRAP"/>
    <property type="match status" value="1"/>
</dbReference>
<dbReference type="InterPro" id="IPR003738">
    <property type="entry name" value="SRAP"/>
</dbReference>
<organism evidence="1 2">
    <name type="scientific">Peribacillus saganii</name>
    <dbReference type="NCBI Taxonomy" id="2303992"/>
    <lineage>
        <taxon>Bacteria</taxon>
        <taxon>Bacillati</taxon>
        <taxon>Bacillota</taxon>
        <taxon>Bacilli</taxon>
        <taxon>Bacillales</taxon>
        <taxon>Bacillaceae</taxon>
        <taxon>Peribacillus</taxon>
    </lineage>
</organism>
<dbReference type="InterPro" id="IPR036590">
    <property type="entry name" value="SRAP-like"/>
</dbReference>
<keyword evidence="2" id="KW-1185">Reference proteome</keyword>
<proteinExistence type="predicted"/>
<protein>
    <submittedName>
        <fullName evidence="1">Uncharacterized protein</fullName>
    </submittedName>
</protein>
<evidence type="ECO:0000313" key="1">
    <source>
        <dbReference type="EMBL" id="RFU71253.1"/>
    </source>
</evidence>
<dbReference type="EMBL" id="QVTE01000006">
    <property type="protein sequence ID" value="RFU71253.1"/>
    <property type="molecule type" value="Genomic_DNA"/>
</dbReference>